<dbReference type="OMA" id="DKIAIRI"/>
<dbReference type="KEGG" id="dhe:111602361"/>
<proteinExistence type="predicted"/>
<name>A0A6J2SPQ5_DROHY</name>
<feature type="region of interest" description="Disordered" evidence="1">
    <location>
        <begin position="138"/>
        <end position="176"/>
    </location>
</feature>
<dbReference type="RefSeq" id="XP_030079071.1">
    <property type="nucleotide sequence ID" value="XM_030223211.1"/>
</dbReference>
<reference evidence="4" key="1">
    <citation type="submission" date="2025-08" db="UniProtKB">
        <authorList>
            <consortium name="RefSeq"/>
        </authorList>
    </citation>
    <scope>IDENTIFICATION</scope>
    <source>
        <strain evidence="4">15085-1641.00</strain>
        <tissue evidence="4">Whole body</tissue>
    </source>
</reference>
<dbReference type="Proteomes" id="UP000504633">
    <property type="component" value="Unplaced"/>
</dbReference>
<gene>
    <name evidence="4" type="primary">LOC111602361</name>
</gene>
<evidence type="ECO:0000313" key="3">
    <source>
        <dbReference type="Proteomes" id="UP000504633"/>
    </source>
</evidence>
<accession>A0A6J2SPQ5</accession>
<keyword evidence="2" id="KW-0732">Signal</keyword>
<dbReference type="GeneID" id="111602361"/>
<evidence type="ECO:0000256" key="2">
    <source>
        <dbReference type="SAM" id="SignalP"/>
    </source>
</evidence>
<protein>
    <submittedName>
        <fullName evidence="4">Uncharacterized protein LOC111602361</fullName>
    </submittedName>
</protein>
<feature type="compositionally biased region" description="Acidic residues" evidence="1">
    <location>
        <begin position="157"/>
        <end position="170"/>
    </location>
</feature>
<evidence type="ECO:0000313" key="4">
    <source>
        <dbReference type="RefSeq" id="XP_030079071.1"/>
    </source>
</evidence>
<dbReference type="AlphaFoldDB" id="A0A6J2SPQ5"/>
<feature type="chain" id="PRO_5026934048" evidence="2">
    <location>
        <begin position="19"/>
        <end position="176"/>
    </location>
</feature>
<keyword evidence="3" id="KW-1185">Reference proteome</keyword>
<dbReference type="OrthoDB" id="7861733at2759"/>
<sequence length="176" mass="20537">MNLILIILVLGLFAEIQSKPQEGNSTISGDLNTNLNTEIDKAINSPLGHYENNNEYKEYVDILKVVKELADSNSELKKKYFDLFQKYNNRRLELEKSIESRAQELDNEIYIHAVTAECIRFYYNQKIAIEKAFTQTNNQKESSLRENSVACPNNTVEEVDDDDDDDDESYEYYYYD</sequence>
<organism evidence="3 4">
    <name type="scientific">Drosophila hydei</name>
    <name type="common">Fruit fly</name>
    <dbReference type="NCBI Taxonomy" id="7224"/>
    <lineage>
        <taxon>Eukaryota</taxon>
        <taxon>Metazoa</taxon>
        <taxon>Ecdysozoa</taxon>
        <taxon>Arthropoda</taxon>
        <taxon>Hexapoda</taxon>
        <taxon>Insecta</taxon>
        <taxon>Pterygota</taxon>
        <taxon>Neoptera</taxon>
        <taxon>Endopterygota</taxon>
        <taxon>Diptera</taxon>
        <taxon>Brachycera</taxon>
        <taxon>Muscomorpha</taxon>
        <taxon>Ephydroidea</taxon>
        <taxon>Drosophilidae</taxon>
        <taxon>Drosophila</taxon>
    </lineage>
</organism>
<feature type="signal peptide" evidence="2">
    <location>
        <begin position="1"/>
        <end position="18"/>
    </location>
</feature>
<evidence type="ECO:0000256" key="1">
    <source>
        <dbReference type="SAM" id="MobiDB-lite"/>
    </source>
</evidence>